<reference evidence="2 3" key="1">
    <citation type="submission" date="2018-08" db="EMBL/GenBank/DDBJ databases">
        <title>Genomic Encyclopedia of Archaeal and Bacterial Type Strains, Phase II (KMG-II): from individual species to whole genera.</title>
        <authorList>
            <person name="Goeker M."/>
        </authorList>
    </citation>
    <scope>NUCLEOTIDE SEQUENCE [LARGE SCALE GENOMIC DNA]</scope>
    <source>
        <strain evidence="2 3">DSM 45791</strain>
    </source>
</reference>
<keyword evidence="3" id="KW-1185">Reference proteome</keyword>
<feature type="domain" description="Integrase catalytic" evidence="1">
    <location>
        <begin position="151"/>
        <end position="331"/>
    </location>
</feature>
<proteinExistence type="predicted"/>
<dbReference type="SUPFAM" id="SSF53098">
    <property type="entry name" value="Ribonuclease H-like"/>
    <property type="match status" value="1"/>
</dbReference>
<dbReference type="Proteomes" id="UP000256269">
    <property type="component" value="Unassembled WGS sequence"/>
</dbReference>
<protein>
    <submittedName>
        <fullName evidence="2">Integrase-like protein</fullName>
    </submittedName>
</protein>
<dbReference type="EMBL" id="QUNO01000016">
    <property type="protein sequence ID" value="REH36393.1"/>
    <property type="molecule type" value="Genomic_DNA"/>
</dbReference>
<gene>
    <name evidence="2" type="ORF">BCF44_116263</name>
</gene>
<accession>A0A3E0H294</accession>
<evidence type="ECO:0000313" key="2">
    <source>
        <dbReference type="EMBL" id="REH36393.1"/>
    </source>
</evidence>
<dbReference type="PROSITE" id="PS50994">
    <property type="entry name" value="INTEGRASE"/>
    <property type="match status" value="1"/>
</dbReference>
<dbReference type="AlphaFoldDB" id="A0A3E0H294"/>
<dbReference type="GO" id="GO:0003676">
    <property type="term" value="F:nucleic acid binding"/>
    <property type="evidence" value="ECO:0007669"/>
    <property type="project" value="InterPro"/>
</dbReference>
<dbReference type="Pfam" id="PF13683">
    <property type="entry name" value="rve_3"/>
    <property type="match status" value="1"/>
</dbReference>
<dbReference type="InterPro" id="IPR036397">
    <property type="entry name" value="RNaseH_sf"/>
</dbReference>
<organism evidence="2 3">
    <name type="scientific">Kutzneria buriramensis</name>
    <dbReference type="NCBI Taxonomy" id="1045776"/>
    <lineage>
        <taxon>Bacteria</taxon>
        <taxon>Bacillati</taxon>
        <taxon>Actinomycetota</taxon>
        <taxon>Actinomycetes</taxon>
        <taxon>Pseudonocardiales</taxon>
        <taxon>Pseudonocardiaceae</taxon>
        <taxon>Kutzneria</taxon>
    </lineage>
</organism>
<dbReference type="GO" id="GO:0015074">
    <property type="term" value="P:DNA integration"/>
    <property type="evidence" value="ECO:0007669"/>
    <property type="project" value="InterPro"/>
</dbReference>
<comment type="caution">
    <text evidence="2">The sequence shown here is derived from an EMBL/GenBank/DDBJ whole genome shotgun (WGS) entry which is preliminary data.</text>
</comment>
<dbReference type="Gene3D" id="3.30.420.10">
    <property type="entry name" value="Ribonuclease H-like superfamily/Ribonuclease H"/>
    <property type="match status" value="1"/>
</dbReference>
<evidence type="ECO:0000259" key="1">
    <source>
        <dbReference type="PROSITE" id="PS50994"/>
    </source>
</evidence>
<sequence>MALRLLYLSFLRLAGLLVLLGRSSASKDVELLVLRHEVTVLCRGNRRPGVDWADRAVIAALVRLLPMGLRLHRLVTPGTILRWHRRLVAAKWTYPHRHGRPPVDDAITGLVERMATDNRSWGYKRIQGELLKLGHRVAASTIRRILKRARIPPAPDRHTDTIWRQFLRTQASTMLACDFFHVDCALTLKRIHVFFVLEVASRYVHVLGTTTNPDGAWTTQQIRNLAMDLGNRVDEFRLLVRDRAGQFAASFDAVLTDVGITTVKIPPRCPRANCYVERFVLTTRTELTDRMLILSKRHLDTALAEYVQHYNGRRPHRARELRPPCPTHPVADLNSQRIKRRRLLGGLINEYERAA</sequence>
<dbReference type="OrthoDB" id="1551204at2"/>
<evidence type="ECO:0000313" key="3">
    <source>
        <dbReference type="Proteomes" id="UP000256269"/>
    </source>
</evidence>
<dbReference type="InterPro" id="IPR012337">
    <property type="entry name" value="RNaseH-like_sf"/>
</dbReference>
<dbReference type="InterPro" id="IPR001584">
    <property type="entry name" value="Integrase_cat-core"/>
</dbReference>
<dbReference type="RefSeq" id="WP_116179671.1">
    <property type="nucleotide sequence ID" value="NZ_CP144375.1"/>
</dbReference>
<name>A0A3E0H294_9PSEU</name>